<dbReference type="GO" id="GO:0022857">
    <property type="term" value="F:transmembrane transporter activity"/>
    <property type="evidence" value="ECO:0007669"/>
    <property type="project" value="InterPro"/>
</dbReference>
<organism evidence="3 4">
    <name type="scientific">Metabacillus mangrovi</name>
    <dbReference type="NCBI Taxonomy" id="1491830"/>
    <lineage>
        <taxon>Bacteria</taxon>
        <taxon>Bacillati</taxon>
        <taxon>Bacillota</taxon>
        <taxon>Bacilli</taxon>
        <taxon>Bacillales</taxon>
        <taxon>Bacillaceae</taxon>
        <taxon>Metabacillus</taxon>
    </lineage>
</organism>
<feature type="transmembrane region" description="Helical" evidence="2">
    <location>
        <begin position="7"/>
        <end position="27"/>
    </location>
</feature>
<feature type="transmembrane region" description="Helical" evidence="2">
    <location>
        <begin position="39"/>
        <end position="59"/>
    </location>
</feature>
<protein>
    <submittedName>
        <fullName evidence="3">MFS transporter</fullName>
    </submittedName>
</protein>
<dbReference type="PANTHER" id="PTHR23530:SF1">
    <property type="entry name" value="PERMEASE, MAJOR FACILITATOR SUPERFAMILY-RELATED"/>
    <property type="match status" value="1"/>
</dbReference>
<feature type="transmembrane region" description="Helical" evidence="2">
    <location>
        <begin position="159"/>
        <end position="178"/>
    </location>
</feature>
<dbReference type="RefSeq" id="WP_155111831.1">
    <property type="nucleotide sequence ID" value="NZ_WMIB01000005.1"/>
</dbReference>
<dbReference type="Gene3D" id="1.20.1250.20">
    <property type="entry name" value="MFS general substrate transporter like domains"/>
    <property type="match status" value="1"/>
</dbReference>
<dbReference type="CDD" id="cd06174">
    <property type="entry name" value="MFS"/>
    <property type="match status" value="1"/>
</dbReference>
<sequence length="381" mass="40768">MGNTRKLLLIAIGEGLVFAYVIERLFAESRGLSVLEMQSLLTIYAVISAVLEIPCGALADRWKKKYVLAAGLFICYFEFVFSLFAYDFLGFSLAYLAAATGGSLKSGVAESILYMTLKEHGREPEFVKWQGRFQFTGGAVMGVCSLMGGYLASEYGLEITYWLSLAGLPLCAGAALLLEEPSSADSEVEKQLPVWKQVKSGIRSILKAKQLLQIVLISAIVYAVLQNELYEMSMLVYPEIGIPVLYFGVISFGIIGVSAVSNLASDWYAGTGLGLRTAFAAGAVCIFLFGFLQEWYAVFFAAAAIGFLELTSPIMAGLLQEQASDEYRVTAASVESLCANAMSIAIGTGFGAAAGAFGIQTAFQLLAVAAGGLVLARLQTK</sequence>
<dbReference type="Proteomes" id="UP000434639">
    <property type="component" value="Unassembled WGS sequence"/>
</dbReference>
<feature type="transmembrane region" description="Helical" evidence="2">
    <location>
        <begin position="135"/>
        <end position="153"/>
    </location>
</feature>
<keyword evidence="4" id="KW-1185">Reference proteome</keyword>
<dbReference type="PANTHER" id="PTHR23530">
    <property type="entry name" value="TRANSPORT PROTEIN-RELATED"/>
    <property type="match status" value="1"/>
</dbReference>
<dbReference type="GO" id="GO:0005886">
    <property type="term" value="C:plasma membrane"/>
    <property type="evidence" value="ECO:0007669"/>
    <property type="project" value="UniProtKB-SubCell"/>
</dbReference>
<reference evidence="3 4" key="1">
    <citation type="journal article" date="2017" name="Int. J. Syst. Evol. Microbiol.">
        <title>Bacillus mangrovi sp. nov., isolated from a sediment sample from a mangrove forest.</title>
        <authorList>
            <person name="Gupta V."/>
            <person name="Singh P.K."/>
            <person name="Korpole S."/>
            <person name="Tanuku N.R.S."/>
            <person name="Pinnaka A.K."/>
        </authorList>
    </citation>
    <scope>NUCLEOTIDE SEQUENCE [LARGE SCALE GENOMIC DNA]</scope>
    <source>
        <strain evidence="3 4">KCTC 33872</strain>
    </source>
</reference>
<dbReference type="EMBL" id="WMIB01000005">
    <property type="protein sequence ID" value="MTH53304.1"/>
    <property type="molecule type" value="Genomic_DNA"/>
</dbReference>
<evidence type="ECO:0000256" key="1">
    <source>
        <dbReference type="ARBA" id="ARBA00004651"/>
    </source>
</evidence>
<dbReference type="InterPro" id="IPR011701">
    <property type="entry name" value="MFS"/>
</dbReference>
<feature type="transmembrane region" description="Helical" evidence="2">
    <location>
        <begin position="66"/>
        <end position="86"/>
    </location>
</feature>
<name>A0A7X2S429_9BACI</name>
<feature type="transmembrane region" description="Helical" evidence="2">
    <location>
        <begin position="357"/>
        <end position="376"/>
    </location>
</feature>
<comment type="caution">
    <text evidence="3">The sequence shown here is derived from an EMBL/GenBank/DDBJ whole genome shotgun (WGS) entry which is preliminary data.</text>
</comment>
<evidence type="ECO:0000256" key="2">
    <source>
        <dbReference type="SAM" id="Phobius"/>
    </source>
</evidence>
<keyword evidence="2" id="KW-1133">Transmembrane helix</keyword>
<feature type="transmembrane region" description="Helical" evidence="2">
    <location>
        <begin position="298"/>
        <end position="319"/>
    </location>
</feature>
<comment type="subcellular location">
    <subcellularLocation>
        <location evidence="1">Cell membrane</location>
        <topology evidence="1">Multi-pass membrane protein</topology>
    </subcellularLocation>
</comment>
<gene>
    <name evidence="3" type="ORF">GKZ89_07740</name>
</gene>
<dbReference type="AlphaFoldDB" id="A0A7X2S429"/>
<feature type="transmembrane region" description="Helical" evidence="2">
    <location>
        <begin position="273"/>
        <end position="292"/>
    </location>
</feature>
<evidence type="ECO:0000313" key="4">
    <source>
        <dbReference type="Proteomes" id="UP000434639"/>
    </source>
</evidence>
<proteinExistence type="predicted"/>
<keyword evidence="2" id="KW-0472">Membrane</keyword>
<feature type="transmembrane region" description="Helical" evidence="2">
    <location>
        <begin position="240"/>
        <end position="261"/>
    </location>
</feature>
<evidence type="ECO:0000313" key="3">
    <source>
        <dbReference type="EMBL" id="MTH53304.1"/>
    </source>
</evidence>
<dbReference type="InterPro" id="IPR036259">
    <property type="entry name" value="MFS_trans_sf"/>
</dbReference>
<dbReference type="Pfam" id="PF07690">
    <property type="entry name" value="MFS_1"/>
    <property type="match status" value="1"/>
</dbReference>
<dbReference type="InterPro" id="IPR053160">
    <property type="entry name" value="MFS_DHA3_Transporter"/>
</dbReference>
<accession>A0A7X2S429</accession>
<keyword evidence="2" id="KW-0812">Transmembrane</keyword>
<feature type="transmembrane region" description="Helical" evidence="2">
    <location>
        <begin position="206"/>
        <end position="225"/>
    </location>
</feature>
<dbReference type="SUPFAM" id="SSF103473">
    <property type="entry name" value="MFS general substrate transporter"/>
    <property type="match status" value="1"/>
</dbReference>
<dbReference type="OrthoDB" id="9816124at2"/>